<organism evidence="2 3">
    <name type="scientific">Antrodiella citrinella</name>
    <dbReference type="NCBI Taxonomy" id="2447956"/>
    <lineage>
        <taxon>Eukaryota</taxon>
        <taxon>Fungi</taxon>
        <taxon>Dikarya</taxon>
        <taxon>Basidiomycota</taxon>
        <taxon>Agaricomycotina</taxon>
        <taxon>Agaricomycetes</taxon>
        <taxon>Polyporales</taxon>
        <taxon>Steccherinaceae</taxon>
        <taxon>Antrodiella</taxon>
    </lineage>
</organism>
<proteinExistence type="predicted"/>
<dbReference type="AlphaFoldDB" id="A0A4S4N4D0"/>
<keyword evidence="1" id="KW-0732">Signal</keyword>
<feature type="signal peptide" evidence="1">
    <location>
        <begin position="1"/>
        <end position="21"/>
    </location>
</feature>
<evidence type="ECO:0000256" key="1">
    <source>
        <dbReference type="SAM" id="SignalP"/>
    </source>
</evidence>
<dbReference type="OrthoDB" id="10645660at2759"/>
<dbReference type="EMBL" id="SGPM01000002">
    <property type="protein sequence ID" value="THH33906.1"/>
    <property type="molecule type" value="Genomic_DNA"/>
</dbReference>
<sequence length="158" mass="15795">MLFTKLTAPFVAFMSIGIAFANPVPEPAALEVREIKTRDVEARQLSSILGIVTGLESTIAPILTDLTSTASTGGDVTNIIGELVSAITSVTSSLGSSTGGIDLGSAPAVVTVSSTSLYLLASVDAALGPLLNILGSLIPGILGLIGSGLPFASLIDLG</sequence>
<accession>A0A4S4N4D0</accession>
<evidence type="ECO:0000313" key="2">
    <source>
        <dbReference type="EMBL" id="THH33906.1"/>
    </source>
</evidence>
<evidence type="ECO:0000313" key="3">
    <source>
        <dbReference type="Proteomes" id="UP000308730"/>
    </source>
</evidence>
<protein>
    <submittedName>
        <fullName evidence="2">Uncharacterized protein</fullName>
    </submittedName>
</protein>
<reference evidence="2 3" key="1">
    <citation type="submission" date="2019-02" db="EMBL/GenBank/DDBJ databases">
        <title>Genome sequencing of the rare red list fungi Antrodiella citrinella (Flaviporus citrinellus).</title>
        <authorList>
            <person name="Buettner E."/>
            <person name="Kellner H."/>
        </authorList>
    </citation>
    <scope>NUCLEOTIDE SEQUENCE [LARGE SCALE GENOMIC DNA]</scope>
    <source>
        <strain evidence="2 3">DSM 108506</strain>
    </source>
</reference>
<keyword evidence="3" id="KW-1185">Reference proteome</keyword>
<comment type="caution">
    <text evidence="2">The sequence shown here is derived from an EMBL/GenBank/DDBJ whole genome shotgun (WGS) entry which is preliminary data.</text>
</comment>
<gene>
    <name evidence="2" type="ORF">EUX98_g307</name>
</gene>
<feature type="chain" id="PRO_5020415477" evidence="1">
    <location>
        <begin position="22"/>
        <end position="158"/>
    </location>
</feature>
<name>A0A4S4N4D0_9APHY</name>
<dbReference type="Proteomes" id="UP000308730">
    <property type="component" value="Unassembled WGS sequence"/>
</dbReference>